<name>A0ACC2VLN3_9TREE</name>
<proteinExistence type="predicted"/>
<keyword evidence="2" id="KW-1185">Reference proteome</keyword>
<comment type="caution">
    <text evidence="1">The sequence shown here is derived from an EMBL/GenBank/DDBJ whole genome shotgun (WGS) entry which is preliminary data.</text>
</comment>
<reference evidence="1" key="1">
    <citation type="submission" date="2023-04" db="EMBL/GenBank/DDBJ databases">
        <title>Draft Genome sequencing of Naganishia species isolated from polar environments using Oxford Nanopore Technology.</title>
        <authorList>
            <person name="Leo P."/>
            <person name="Venkateswaran K."/>
        </authorList>
    </citation>
    <scope>NUCLEOTIDE SEQUENCE</scope>
    <source>
        <strain evidence="1">MNA-CCFEE 5423</strain>
    </source>
</reference>
<dbReference type="Proteomes" id="UP001227268">
    <property type="component" value="Unassembled WGS sequence"/>
</dbReference>
<organism evidence="1 2">
    <name type="scientific">Naganishia friedmannii</name>
    <dbReference type="NCBI Taxonomy" id="89922"/>
    <lineage>
        <taxon>Eukaryota</taxon>
        <taxon>Fungi</taxon>
        <taxon>Dikarya</taxon>
        <taxon>Basidiomycota</taxon>
        <taxon>Agaricomycotina</taxon>
        <taxon>Tremellomycetes</taxon>
        <taxon>Filobasidiales</taxon>
        <taxon>Filobasidiaceae</taxon>
        <taxon>Naganishia</taxon>
    </lineage>
</organism>
<evidence type="ECO:0000313" key="1">
    <source>
        <dbReference type="EMBL" id="KAJ9099822.1"/>
    </source>
</evidence>
<protein>
    <submittedName>
        <fullName evidence="1">Uncharacterized protein</fullName>
    </submittedName>
</protein>
<dbReference type="EMBL" id="JASBWT010000012">
    <property type="protein sequence ID" value="KAJ9099822.1"/>
    <property type="molecule type" value="Genomic_DNA"/>
</dbReference>
<sequence length="349" mass="38722">MATLSYAVHSRMLSLFISCHLAPVDDPTEHQGRSRSRRWIEGDWNAHVYLKLKVSAALRAVLNDTIQQAQDELSKSGYPYMIHSLYDTSSKGPRSASPSTFKEHVAPPPSTQKELHISLTHPLPLRIHQVPLLLDHIKATTNISSKTPIKPFQLGLDCRVVGYRNGMVRASALQSPGRSFSTVDPPDSLESSADDLLVDSFGQDDAEQDRNARDVLDGLGKTGVGRGGRAFLALRVRAGHDKLEHIQSQIIDPFLRVHHLPTYHSQPEFHTSFAWVLVPAQDLESSAVRPAHNIPHMGDPFTEQLLQRLEERLSEALLNAQPRGGWLIDGLSTKIGRTVRDFPFAGAEL</sequence>
<evidence type="ECO:0000313" key="2">
    <source>
        <dbReference type="Proteomes" id="UP001227268"/>
    </source>
</evidence>
<accession>A0ACC2VLN3</accession>
<gene>
    <name evidence="1" type="ORF">QFC21_003822</name>
</gene>